<dbReference type="PANTHER" id="PTHR31646">
    <property type="entry name" value="ALPHA-1,2-MANNOSYLTRANSFERASE MNN2"/>
    <property type="match status" value="1"/>
</dbReference>
<protein>
    <submittedName>
        <fullName evidence="12">Alpha-mannosyltransferase</fullName>
    </submittedName>
</protein>
<keyword evidence="4 12" id="KW-0808">Transferase</keyword>
<comment type="similarity">
    <text evidence="3">Belongs to the MNN1/MNT family.</text>
</comment>
<evidence type="ECO:0000256" key="6">
    <source>
        <dbReference type="ARBA" id="ARBA00022968"/>
    </source>
</evidence>
<keyword evidence="6" id="KW-0735">Signal-anchor</keyword>
<keyword evidence="9 11" id="KW-0472">Membrane</keyword>
<proteinExistence type="inferred from homology"/>
<evidence type="ECO:0000256" key="2">
    <source>
        <dbReference type="ARBA" id="ARBA00004606"/>
    </source>
</evidence>
<accession>A0A5B8MPU9</accession>
<comment type="subcellular location">
    <subcellularLocation>
        <location evidence="10">Endomembrane system</location>
        <topology evidence="10">Single-pass membrane protein</topology>
    </subcellularLocation>
    <subcellularLocation>
        <location evidence="1">Golgi apparatus membrane</location>
    </subcellularLocation>
    <subcellularLocation>
        <location evidence="2">Membrane</location>
        <topology evidence="2">Single-pass type II membrane protein</topology>
    </subcellularLocation>
</comment>
<dbReference type="SUPFAM" id="SSF53448">
    <property type="entry name" value="Nucleotide-diphospho-sugar transferases"/>
    <property type="match status" value="1"/>
</dbReference>
<keyword evidence="13" id="KW-1185">Reference proteome</keyword>
<feature type="transmembrane region" description="Helical" evidence="11">
    <location>
        <begin position="69"/>
        <end position="90"/>
    </location>
</feature>
<dbReference type="STRING" id="1764295.A0A5B8MPU9"/>
<dbReference type="GO" id="GO:0000139">
    <property type="term" value="C:Golgi membrane"/>
    <property type="evidence" value="ECO:0007669"/>
    <property type="project" value="UniProtKB-SubCell"/>
</dbReference>
<evidence type="ECO:0000256" key="4">
    <source>
        <dbReference type="ARBA" id="ARBA00022679"/>
    </source>
</evidence>
<dbReference type="Gene3D" id="3.90.550.10">
    <property type="entry name" value="Spore Coat Polysaccharide Biosynthesis Protein SpsA, Chain A"/>
    <property type="match status" value="1"/>
</dbReference>
<gene>
    <name evidence="12" type="ORF">A3770_08p52160</name>
</gene>
<evidence type="ECO:0000313" key="13">
    <source>
        <dbReference type="Proteomes" id="UP000316726"/>
    </source>
</evidence>
<dbReference type="GO" id="GO:0000026">
    <property type="term" value="F:alpha-1,2-mannosyltransferase activity"/>
    <property type="evidence" value="ECO:0007669"/>
    <property type="project" value="TreeGrafter"/>
</dbReference>
<keyword evidence="12" id="KW-0328">Glycosyltransferase</keyword>
<evidence type="ECO:0000256" key="1">
    <source>
        <dbReference type="ARBA" id="ARBA00004394"/>
    </source>
</evidence>
<reference evidence="12 13" key="1">
    <citation type="submission" date="2018-07" db="EMBL/GenBank/DDBJ databases">
        <title>The complete nuclear genome of the prasinophyte Chloropicon primus (CCMP1205).</title>
        <authorList>
            <person name="Pombert J.-F."/>
            <person name="Otis C."/>
            <person name="Turmel M."/>
            <person name="Lemieux C."/>
        </authorList>
    </citation>
    <scope>NUCLEOTIDE SEQUENCE [LARGE SCALE GENOMIC DNA]</scope>
    <source>
        <strain evidence="12 13">CCMP1205</strain>
    </source>
</reference>
<evidence type="ECO:0000256" key="11">
    <source>
        <dbReference type="SAM" id="Phobius"/>
    </source>
</evidence>
<name>A0A5B8MPU9_9CHLO</name>
<dbReference type="OrthoDB" id="567749at2759"/>
<evidence type="ECO:0000313" key="12">
    <source>
        <dbReference type="EMBL" id="QDZ22698.1"/>
    </source>
</evidence>
<dbReference type="GO" id="GO:0046354">
    <property type="term" value="P:mannan biosynthetic process"/>
    <property type="evidence" value="ECO:0007669"/>
    <property type="project" value="TreeGrafter"/>
</dbReference>
<evidence type="ECO:0000256" key="7">
    <source>
        <dbReference type="ARBA" id="ARBA00022989"/>
    </source>
</evidence>
<keyword evidence="8" id="KW-0333">Golgi apparatus</keyword>
<dbReference type="Proteomes" id="UP000316726">
    <property type="component" value="Chromosome 8"/>
</dbReference>
<dbReference type="AlphaFoldDB" id="A0A5B8MPU9"/>
<evidence type="ECO:0000256" key="5">
    <source>
        <dbReference type="ARBA" id="ARBA00022692"/>
    </source>
</evidence>
<evidence type="ECO:0000256" key="8">
    <source>
        <dbReference type="ARBA" id="ARBA00023034"/>
    </source>
</evidence>
<dbReference type="Pfam" id="PF11051">
    <property type="entry name" value="Mannosyl_trans3"/>
    <property type="match status" value="2"/>
</dbReference>
<evidence type="ECO:0000256" key="10">
    <source>
        <dbReference type="ARBA" id="ARBA00037847"/>
    </source>
</evidence>
<sequence length="637" mass="71905">MAPLFRMRGEAPESSYLQDKDDLELDPLYSPSDKSQYSFMGKWKQKRSAAFFHFPGSLSWSGICLNKGLLAELCLLVLAVGLLSFMVMFAKPFSETGTRGCTHALFGWVETSHHAFGASESHHTVEPRDYFKCNRYVVEKSGFCLCNLTSIALPAPWGHGPVNCENACRESRRVGTPLPKCKQVKGLKDCRVIQEGDLAPSGYRSAAKKLHADFYEARGNEKKIGAVLPGWRSKSSDFVVEGLSLSDADVQKMVAKVKKFKESQPKYPHGMYQGKGIVIVGGSGKFETPYWIAVHSLRRTGCTLPIEVWFPEDEVPTCDKKKELSKLDVVVRSFADLDASDKKKKNFVTYKSKAKNQHYNYMYKVFALTFSSFEEVIMLDSDIVSLRNPEFLFESRAYVEHGSLFWKDFWNSSSAPDCQRILGPQTLLQHSHESGQMLVNKSRTWDGLMFGLYMNSFPKFFYPLTVNYMGYGDKETLPIAFLHVGLRYGIVDEGPDLVGHLSNFRSGVIGNTMLQHCPAGNPLFLHANMGKMHTFVPETWDNYVRRWQTSVLHSKGVINLIEEHAGTDLEKWLHELITENHCLFSSVGPKLWHHRLGIGPLYDGFSLLDHPNLNSNLAVTKKLLSEGYELSNTPQPM</sequence>
<organism evidence="12 13">
    <name type="scientific">Chloropicon primus</name>
    <dbReference type="NCBI Taxonomy" id="1764295"/>
    <lineage>
        <taxon>Eukaryota</taxon>
        <taxon>Viridiplantae</taxon>
        <taxon>Chlorophyta</taxon>
        <taxon>Chloropicophyceae</taxon>
        <taxon>Chloropicales</taxon>
        <taxon>Chloropicaceae</taxon>
        <taxon>Chloropicon</taxon>
    </lineage>
</organism>
<dbReference type="PANTHER" id="PTHR31646:SF1">
    <property type="entry name" value="ALPHA-1,2-MANNOSYLTRANSFERASE MNN2"/>
    <property type="match status" value="1"/>
</dbReference>
<dbReference type="EMBL" id="CP031041">
    <property type="protein sequence ID" value="QDZ22698.1"/>
    <property type="molecule type" value="Genomic_DNA"/>
</dbReference>
<dbReference type="InterPro" id="IPR029044">
    <property type="entry name" value="Nucleotide-diphossugar_trans"/>
</dbReference>
<evidence type="ECO:0000256" key="9">
    <source>
        <dbReference type="ARBA" id="ARBA00023136"/>
    </source>
</evidence>
<evidence type="ECO:0000256" key="3">
    <source>
        <dbReference type="ARBA" id="ARBA00009105"/>
    </source>
</evidence>
<keyword evidence="5 11" id="KW-0812">Transmembrane</keyword>
<dbReference type="InterPro" id="IPR022751">
    <property type="entry name" value="Alpha_mannosyltransferase"/>
</dbReference>
<keyword evidence="7 11" id="KW-1133">Transmembrane helix</keyword>